<dbReference type="Proteomes" id="UP000010798">
    <property type="component" value="Chromosome"/>
</dbReference>
<evidence type="ECO:0000256" key="1">
    <source>
        <dbReference type="SAM" id="MobiDB-lite"/>
    </source>
</evidence>
<name>L0DLC0_SINAD</name>
<keyword evidence="2" id="KW-0378">Hydrolase</keyword>
<dbReference type="STRING" id="886293.Sinac_5501"/>
<proteinExistence type="predicted"/>
<protein>
    <submittedName>
        <fullName evidence="2">Putative endoIII-related endonuclease</fullName>
    </submittedName>
</protein>
<dbReference type="InterPro" id="IPR023170">
    <property type="entry name" value="HhH_base_excis_C"/>
</dbReference>
<dbReference type="GO" id="GO:0004519">
    <property type="term" value="F:endonuclease activity"/>
    <property type="evidence" value="ECO:0007669"/>
    <property type="project" value="UniProtKB-KW"/>
</dbReference>
<accession>L0DLC0</accession>
<dbReference type="PANTHER" id="PTHR47203:SF1">
    <property type="entry name" value="HYPOTHETICAL BASE EXCISION DNA REPAIR PROTEIN (EUROFUNG)"/>
    <property type="match status" value="1"/>
</dbReference>
<gene>
    <name evidence="2" type="ordered locus">Sinac_5501</name>
</gene>
<dbReference type="KEGG" id="saci:Sinac_5501"/>
<reference evidence="2 3" key="1">
    <citation type="submission" date="2012-02" db="EMBL/GenBank/DDBJ databases">
        <title>Complete sequence of chromosome of Singulisphaera acidiphila DSM 18658.</title>
        <authorList>
            <consortium name="US DOE Joint Genome Institute (JGI-PGF)"/>
            <person name="Lucas S."/>
            <person name="Copeland A."/>
            <person name="Lapidus A."/>
            <person name="Glavina del Rio T."/>
            <person name="Dalin E."/>
            <person name="Tice H."/>
            <person name="Bruce D."/>
            <person name="Goodwin L."/>
            <person name="Pitluck S."/>
            <person name="Peters L."/>
            <person name="Ovchinnikova G."/>
            <person name="Chertkov O."/>
            <person name="Kyrpides N."/>
            <person name="Mavromatis K."/>
            <person name="Ivanova N."/>
            <person name="Brettin T."/>
            <person name="Detter J.C."/>
            <person name="Han C."/>
            <person name="Larimer F."/>
            <person name="Land M."/>
            <person name="Hauser L."/>
            <person name="Markowitz V."/>
            <person name="Cheng J.-F."/>
            <person name="Hugenholtz P."/>
            <person name="Woyke T."/>
            <person name="Wu D."/>
            <person name="Tindall B."/>
            <person name="Pomrenke H."/>
            <person name="Brambilla E."/>
            <person name="Klenk H.-P."/>
            <person name="Eisen J.A."/>
        </authorList>
    </citation>
    <scope>NUCLEOTIDE SEQUENCE [LARGE SCALE GENOMIC DNA]</scope>
    <source>
        <strain evidence="3">ATCC BAA-1392 / DSM 18658 / VKM B-2454 / MOB10</strain>
    </source>
</reference>
<evidence type="ECO:0000313" key="3">
    <source>
        <dbReference type="Proteomes" id="UP000010798"/>
    </source>
</evidence>
<keyword evidence="3" id="KW-1185">Reference proteome</keyword>
<dbReference type="SUPFAM" id="SSF48150">
    <property type="entry name" value="DNA-glycosylase"/>
    <property type="match status" value="1"/>
</dbReference>
<dbReference type="OrthoDB" id="268440at2"/>
<feature type="region of interest" description="Disordered" evidence="1">
    <location>
        <begin position="230"/>
        <end position="282"/>
    </location>
</feature>
<dbReference type="HOGENOM" id="CLU_986594_0_0_0"/>
<organism evidence="2 3">
    <name type="scientific">Singulisphaera acidiphila (strain ATCC BAA-1392 / DSM 18658 / VKM B-2454 / MOB10)</name>
    <dbReference type="NCBI Taxonomy" id="886293"/>
    <lineage>
        <taxon>Bacteria</taxon>
        <taxon>Pseudomonadati</taxon>
        <taxon>Planctomycetota</taxon>
        <taxon>Planctomycetia</taxon>
        <taxon>Isosphaerales</taxon>
        <taxon>Isosphaeraceae</taxon>
        <taxon>Singulisphaera</taxon>
    </lineage>
</organism>
<keyword evidence="2" id="KW-0255">Endonuclease</keyword>
<feature type="compositionally biased region" description="Low complexity" evidence="1">
    <location>
        <begin position="249"/>
        <end position="273"/>
    </location>
</feature>
<dbReference type="InterPro" id="IPR011257">
    <property type="entry name" value="DNA_glycosylase"/>
</dbReference>
<dbReference type="Gene3D" id="1.10.340.30">
    <property type="entry name" value="Hypothetical protein, domain 2"/>
    <property type="match status" value="1"/>
</dbReference>
<keyword evidence="2" id="KW-0540">Nuclease</keyword>
<dbReference type="Gene3D" id="1.10.1670.10">
    <property type="entry name" value="Helix-hairpin-Helix base-excision DNA repair enzymes (C-terminal)"/>
    <property type="match status" value="1"/>
</dbReference>
<dbReference type="AlphaFoldDB" id="L0DLC0"/>
<dbReference type="PANTHER" id="PTHR47203">
    <property type="match status" value="1"/>
</dbReference>
<dbReference type="RefSeq" id="WP_015248743.1">
    <property type="nucleotide sequence ID" value="NC_019892.1"/>
</dbReference>
<dbReference type="GO" id="GO:0006281">
    <property type="term" value="P:DNA repair"/>
    <property type="evidence" value="ECO:0007669"/>
    <property type="project" value="InterPro"/>
</dbReference>
<sequence length="282" mass="30898">MATQSKAQYLTDVHTILKKRYKPKAEPTSARLTVLEAVVFGICHEDTSREQATLALARFKDDFFDWNEVRVSSLEEIQAALAGFPNSDDRAYRIRRFLRQLFEKTYGFTLEALAKKPLKESVKVLQEYEVLASDYVMATVIQTSLGGHAIPVDESARRALERLGVVDPGTDATTTRALLERAVPKNRGLEFADLIEELAHDTCVEGIPDCPRCELRKTCPTALIRKEEALHPKPAATAAKPAKDETKVAKASSAKSAAPAEPSTAAEPASPKAAKGKPGRPK</sequence>
<dbReference type="EMBL" id="CP003364">
    <property type="protein sequence ID" value="AGA29643.1"/>
    <property type="molecule type" value="Genomic_DNA"/>
</dbReference>
<evidence type="ECO:0000313" key="2">
    <source>
        <dbReference type="EMBL" id="AGA29643.1"/>
    </source>
</evidence>
<dbReference type="eggNOG" id="COG0177">
    <property type="taxonomic scope" value="Bacteria"/>
</dbReference>